<dbReference type="Pfam" id="PF22977">
    <property type="entry name" value="WHD"/>
    <property type="match status" value="1"/>
</dbReference>
<feature type="compositionally biased region" description="Low complexity" evidence="4">
    <location>
        <begin position="422"/>
        <end position="433"/>
    </location>
</feature>
<name>A0A0W8D4X3_PHYNI</name>
<feature type="region of interest" description="Disordered" evidence="4">
    <location>
        <begin position="419"/>
        <end position="473"/>
    </location>
</feature>
<dbReference type="InterPro" id="IPR050221">
    <property type="entry name" value="26S_Proteasome_ATPase"/>
</dbReference>
<dbReference type="SUPFAM" id="SSF52540">
    <property type="entry name" value="P-loop containing nucleoside triphosphate hydrolases"/>
    <property type="match status" value="2"/>
</dbReference>
<dbReference type="Gene3D" id="3.40.50.300">
    <property type="entry name" value="P-loop containing nucleotide triphosphate hydrolases"/>
    <property type="match status" value="2"/>
</dbReference>
<gene>
    <name evidence="7" type="ORF">AM588_10003318</name>
</gene>
<feature type="domain" description="AAA+ ATPase" evidence="6">
    <location>
        <begin position="782"/>
        <end position="909"/>
    </location>
</feature>
<evidence type="ECO:0000313" key="8">
    <source>
        <dbReference type="Proteomes" id="UP000054636"/>
    </source>
</evidence>
<dbReference type="InterPro" id="IPR054472">
    <property type="entry name" value="WHD"/>
</dbReference>
<keyword evidence="2" id="KW-0547">Nucleotide-binding</keyword>
<dbReference type="Proteomes" id="UP000054636">
    <property type="component" value="Unassembled WGS sequence"/>
</dbReference>
<feature type="region of interest" description="Disordered" evidence="4">
    <location>
        <begin position="107"/>
        <end position="144"/>
    </location>
</feature>
<evidence type="ECO:0000256" key="1">
    <source>
        <dbReference type="ARBA" id="ARBA00006914"/>
    </source>
</evidence>
<evidence type="ECO:0000313" key="7">
    <source>
        <dbReference type="EMBL" id="KUF91450.1"/>
    </source>
</evidence>
<dbReference type="InterPro" id="IPR027417">
    <property type="entry name" value="P-loop_NTPase"/>
</dbReference>
<proteinExistence type="inferred from homology"/>
<dbReference type="SMART" id="SM00382">
    <property type="entry name" value="AAA"/>
    <property type="match status" value="2"/>
</dbReference>
<evidence type="ECO:0000256" key="5">
    <source>
        <dbReference type="SAM" id="SignalP"/>
    </source>
</evidence>
<reference evidence="7 8" key="1">
    <citation type="submission" date="2015-11" db="EMBL/GenBank/DDBJ databases">
        <title>Genomes and virulence difference between two physiological races of Phytophthora nicotianae.</title>
        <authorList>
            <person name="Liu H."/>
            <person name="Ma X."/>
            <person name="Yu H."/>
            <person name="Fang D."/>
            <person name="Li Y."/>
            <person name="Wang X."/>
            <person name="Wang W."/>
            <person name="Dong Y."/>
            <person name="Xiao B."/>
        </authorList>
    </citation>
    <scope>NUCLEOTIDE SEQUENCE [LARGE SCALE GENOMIC DNA]</scope>
    <source>
        <strain evidence="8">race 1</strain>
    </source>
</reference>
<protein>
    <submittedName>
        <fullName evidence="7">F-actin-capping protein subunit beta</fullName>
    </submittedName>
</protein>
<feature type="chain" id="PRO_5006941374" evidence="5">
    <location>
        <begin position="25"/>
        <end position="1274"/>
    </location>
</feature>
<evidence type="ECO:0000256" key="2">
    <source>
        <dbReference type="ARBA" id="ARBA00022741"/>
    </source>
</evidence>
<sequence>MMLSKTICALCVAAAAFSGSAVDASTEAAETFGWLLPKSHGTYGGYGGTGAGAGTNAYGGASAGTSGYGGLSILKALGGLRQTLQSISSTKGSPSVALPLSLSGRPTARLLHGPSQTQTRAAAAKKNGSDAPSKAPEPVEQNGIKVTPNAEAQALSETLARLKTEYEPIIKELQGRFSFIRALLIEFWPEMQRDPRDEAQLPVEGDAQWFWFAEMQFMVIFLYEIAFMEFSMSVTKPDSITLEQTQEKTTLAHRQDMEERVSFLSRLKNYVDDLAKCRLAATKQTGKKLPRVFRLADMYKLSTGETTLLQLLVVMQGCQSNAVRCQILDEDSQRRVMTCQRLSGLSEVDIAEFRDDEREHVKEGTLIVDEETYCTSLSLSNICVRVLLGRHLTSNQALKVSQTALEELLKGEGMSFGEVLDTSTSGTGTSNVTGHKRDRSDKVDEEHEEEEAEHHGISESEEEHEDQEDPSASAFSFIGKYKTDSKRAKRQAKEDEKLLLKAAEAGSDKHHLLSSLMDSSELKPYSPENQLEYLEDRFQVVAFAIRASGARVKDQMKEAGTKQPWESSAPASAGRRELKAKQRVYSRRAQHRLALTRQAGRPLPRLEELAAKFKLNRFEQNVIVMLIGKTISPVIKNLIDGVDTSPVQRMDESVIINQILSIFCDTFQEQVAHRVFFYKSSRLLSRGLVKLHRGRWHSTAGDLVDQRVELDRRVLDWVVGLDTEMNELVEGSDLYTPKVQLDQVVLPEEHKSTILETVESYESFRRYRKKSGLEQAGMAYGAGLVLLLCGASGTGKTMTVNAVAHHLKKRVLLVDFPSLQGKRQEGMETDADLRGLFREADMSNAVLFFDECENIFRQRDGGGDRLLNALLTEIERYEGIVFLATNRPFDLDEAMHRRITAVFEFKAPDHIQRRKIWDVLLLRGALKTEEGIDWDAIALKYELSGGFIKNAILSSLLKAISRNGETPVISQADIVAGCALQMRGSLHMKTFDHRVVPTNGLDELIVENSVKDKLRRIVQFEKARSVIYGQWGFDFGQSNKQQKGVSVLICGPAGIGKLDAAKAIGFEIGRPLKVVNFGQLAADSAAETRKALRAVFDDARLMDAVLVLTGFESFGSHIEGGVIPIDSLESSPRFRMEVMRLLELMDTFPSTTILLANVDRAAASSLVQSEFCRRLKFVVEMRNPNAKLREKLWRSCFPPKAPLDTKKPIDFQRLAERYDLSNTSISDAVFRAAASAALREESKRVITMKDLTDAAEIERQKARGGAAAMDNLFV</sequence>
<evidence type="ECO:0000256" key="3">
    <source>
        <dbReference type="ARBA" id="ARBA00022840"/>
    </source>
</evidence>
<feature type="domain" description="AAA+ ATPase" evidence="6">
    <location>
        <begin position="1043"/>
        <end position="1185"/>
    </location>
</feature>
<accession>A0A0W8D4X3</accession>
<evidence type="ECO:0000256" key="4">
    <source>
        <dbReference type="SAM" id="MobiDB-lite"/>
    </source>
</evidence>
<comment type="caution">
    <text evidence="7">The sequence shown here is derived from an EMBL/GenBank/DDBJ whole genome shotgun (WGS) entry which is preliminary data.</text>
</comment>
<dbReference type="GO" id="GO:0005524">
    <property type="term" value="F:ATP binding"/>
    <property type="evidence" value="ECO:0007669"/>
    <property type="project" value="UniProtKB-KW"/>
</dbReference>
<feature type="compositionally biased region" description="Acidic residues" evidence="4">
    <location>
        <begin position="459"/>
        <end position="469"/>
    </location>
</feature>
<dbReference type="CDD" id="cd19481">
    <property type="entry name" value="RecA-like_protease"/>
    <property type="match status" value="1"/>
</dbReference>
<keyword evidence="5" id="KW-0732">Signal</keyword>
<dbReference type="GO" id="GO:0016887">
    <property type="term" value="F:ATP hydrolysis activity"/>
    <property type="evidence" value="ECO:0007669"/>
    <property type="project" value="InterPro"/>
</dbReference>
<dbReference type="InterPro" id="IPR003593">
    <property type="entry name" value="AAA+_ATPase"/>
</dbReference>
<dbReference type="Gene3D" id="1.10.8.60">
    <property type="match status" value="1"/>
</dbReference>
<dbReference type="PANTHER" id="PTHR23073">
    <property type="entry name" value="26S PROTEASOME REGULATORY SUBUNIT"/>
    <property type="match status" value="1"/>
</dbReference>
<organism evidence="7 8">
    <name type="scientific">Phytophthora nicotianae</name>
    <name type="common">Potato buckeye rot agent</name>
    <name type="synonym">Phytophthora parasitica</name>
    <dbReference type="NCBI Taxonomy" id="4792"/>
    <lineage>
        <taxon>Eukaryota</taxon>
        <taxon>Sar</taxon>
        <taxon>Stramenopiles</taxon>
        <taxon>Oomycota</taxon>
        <taxon>Peronosporomycetes</taxon>
        <taxon>Peronosporales</taxon>
        <taxon>Peronosporaceae</taxon>
        <taxon>Phytophthora</taxon>
    </lineage>
</organism>
<feature type="region of interest" description="Disordered" evidence="4">
    <location>
        <begin position="556"/>
        <end position="577"/>
    </location>
</feature>
<dbReference type="Pfam" id="PF00004">
    <property type="entry name" value="AAA"/>
    <property type="match status" value="2"/>
</dbReference>
<dbReference type="InterPro" id="IPR003959">
    <property type="entry name" value="ATPase_AAA_core"/>
</dbReference>
<feature type="signal peptide" evidence="5">
    <location>
        <begin position="1"/>
        <end position="24"/>
    </location>
</feature>
<dbReference type="AlphaFoldDB" id="A0A0W8D4X3"/>
<comment type="similarity">
    <text evidence="1">Belongs to the AAA ATPase family.</text>
</comment>
<evidence type="ECO:0000259" key="6">
    <source>
        <dbReference type="SMART" id="SM00382"/>
    </source>
</evidence>
<keyword evidence="3" id="KW-0067">ATP-binding</keyword>
<dbReference type="EMBL" id="LNFP01000578">
    <property type="protein sequence ID" value="KUF91450.1"/>
    <property type="molecule type" value="Genomic_DNA"/>
</dbReference>